<reference evidence="1 2" key="1">
    <citation type="submission" date="2014-04" db="EMBL/GenBank/DDBJ databases">
        <authorList>
            <consortium name="DOE Joint Genome Institute"/>
            <person name="Kuo A."/>
            <person name="Kohler A."/>
            <person name="Jargeat P."/>
            <person name="Nagy L.G."/>
            <person name="Floudas D."/>
            <person name="Copeland A."/>
            <person name="Barry K.W."/>
            <person name="Cichocki N."/>
            <person name="Veneault-Fourrey C."/>
            <person name="LaButti K."/>
            <person name="Lindquist E.A."/>
            <person name="Lipzen A."/>
            <person name="Lundell T."/>
            <person name="Morin E."/>
            <person name="Murat C."/>
            <person name="Sun H."/>
            <person name="Tunlid A."/>
            <person name="Henrissat B."/>
            <person name="Grigoriev I.V."/>
            <person name="Hibbett D.S."/>
            <person name="Martin F."/>
            <person name="Nordberg H.P."/>
            <person name="Cantor M.N."/>
            <person name="Hua S.X."/>
        </authorList>
    </citation>
    <scope>NUCLEOTIDE SEQUENCE [LARGE SCALE GENOMIC DNA]</scope>
    <source>
        <strain evidence="1 2">Ve08.2h10</strain>
    </source>
</reference>
<evidence type="ECO:0000313" key="1">
    <source>
        <dbReference type="EMBL" id="KIK99760.1"/>
    </source>
</evidence>
<keyword evidence="2" id="KW-1185">Reference proteome</keyword>
<accession>A0A0D0ECQ1</accession>
<dbReference type="HOGENOM" id="CLU_2979750_0_0_1"/>
<sequence>MYLTRQDHDTLRHCPNQIQVILGHLLSTRDFVLVIYITSHGSHIRACCKIVQRISPSV</sequence>
<dbReference type="InParanoid" id="A0A0D0ECQ1"/>
<organism evidence="1 2">
    <name type="scientific">Paxillus rubicundulus Ve08.2h10</name>
    <dbReference type="NCBI Taxonomy" id="930991"/>
    <lineage>
        <taxon>Eukaryota</taxon>
        <taxon>Fungi</taxon>
        <taxon>Dikarya</taxon>
        <taxon>Basidiomycota</taxon>
        <taxon>Agaricomycotina</taxon>
        <taxon>Agaricomycetes</taxon>
        <taxon>Agaricomycetidae</taxon>
        <taxon>Boletales</taxon>
        <taxon>Paxilineae</taxon>
        <taxon>Paxillaceae</taxon>
        <taxon>Paxillus</taxon>
    </lineage>
</organism>
<evidence type="ECO:0000313" key="2">
    <source>
        <dbReference type="Proteomes" id="UP000054538"/>
    </source>
</evidence>
<dbReference type="AlphaFoldDB" id="A0A0D0ECQ1"/>
<gene>
    <name evidence="1" type="ORF">PAXRUDRAFT_822373</name>
</gene>
<dbReference type="EMBL" id="KN824850">
    <property type="protein sequence ID" value="KIK99760.1"/>
    <property type="molecule type" value="Genomic_DNA"/>
</dbReference>
<protein>
    <submittedName>
        <fullName evidence="1">Uncharacterized protein</fullName>
    </submittedName>
</protein>
<reference evidence="2" key="2">
    <citation type="submission" date="2015-01" db="EMBL/GenBank/DDBJ databases">
        <title>Evolutionary Origins and Diversification of the Mycorrhizal Mutualists.</title>
        <authorList>
            <consortium name="DOE Joint Genome Institute"/>
            <consortium name="Mycorrhizal Genomics Consortium"/>
            <person name="Kohler A."/>
            <person name="Kuo A."/>
            <person name="Nagy L.G."/>
            <person name="Floudas D."/>
            <person name="Copeland A."/>
            <person name="Barry K.W."/>
            <person name="Cichocki N."/>
            <person name="Veneault-Fourrey C."/>
            <person name="LaButti K."/>
            <person name="Lindquist E.A."/>
            <person name="Lipzen A."/>
            <person name="Lundell T."/>
            <person name="Morin E."/>
            <person name="Murat C."/>
            <person name="Riley R."/>
            <person name="Ohm R."/>
            <person name="Sun H."/>
            <person name="Tunlid A."/>
            <person name="Henrissat B."/>
            <person name="Grigoriev I.V."/>
            <person name="Hibbett D.S."/>
            <person name="Martin F."/>
        </authorList>
    </citation>
    <scope>NUCLEOTIDE SEQUENCE [LARGE SCALE GENOMIC DNA]</scope>
    <source>
        <strain evidence="2">Ve08.2h10</strain>
    </source>
</reference>
<proteinExistence type="predicted"/>
<dbReference type="Proteomes" id="UP000054538">
    <property type="component" value="Unassembled WGS sequence"/>
</dbReference>
<name>A0A0D0ECQ1_9AGAM</name>